<keyword evidence="1" id="KW-0805">Transcription regulation</keyword>
<dbReference type="Gene3D" id="1.10.10.10">
    <property type="entry name" value="Winged helix-like DNA-binding domain superfamily/Winged helix DNA-binding domain"/>
    <property type="match status" value="1"/>
</dbReference>
<dbReference type="GO" id="GO:0016987">
    <property type="term" value="F:sigma factor activity"/>
    <property type="evidence" value="ECO:0007669"/>
    <property type="project" value="UniProtKB-KW"/>
</dbReference>
<evidence type="ECO:0000256" key="3">
    <source>
        <dbReference type="ARBA" id="ARBA00023125"/>
    </source>
</evidence>
<evidence type="ECO:0000259" key="5">
    <source>
        <dbReference type="Pfam" id="PF04545"/>
    </source>
</evidence>
<dbReference type="PANTHER" id="PTHR30385">
    <property type="entry name" value="SIGMA FACTOR F FLAGELLAR"/>
    <property type="match status" value="1"/>
</dbReference>
<sequence length="545" mass="63538">MFTKIITSIPKLPSRQNSIEKFSMYMTVENNKGYSTIKWKTEPQMHCNIELYKSRHYKFASLVNQDDNGRGLVQFWIDMAFNDRPQKEDWEPEKRVQKAWEYLTAYCEESCYRAAVTVWKDDTSKSWEEYIFLSRCFIYETTKFRQILAKYNSNDSSLDTYVTGVLIKNIKDSVAKFSKWRLLHKKSDKELKEALARSGRYEPEISRFLIARKYFKQIYQMNKIQNPAKITGQKWQEPDSVDFAESANYYNAQILLPCASHEVAVGGNITGEQLKTSMEICIAALQNYPKSITPRFSLEALKETGRQVESNQSLEIFEQDFLTSEEVEDSRENQGIIEKRTEPALQEQLLYLKIEQKEIILLYYGFGLNQKQIANRFKVTQGAIAHRLKTIEIKLLKTLYGLSKPPEWVSQYVAVWLNRNYQAPIYSDLIHVALVEAIKKLEPQEQELLRLTYGQKLNEQEIATQLGIALPEIMNILRKTKAKLEAALINSIDTMINKYLQVWLTKRTKSVFQSACEKLGMIRDKITEIPTINTVLEEVLKNWDS</sequence>
<keyword evidence="2" id="KW-0731">Sigma factor</keyword>
<dbReference type="GO" id="GO:0003677">
    <property type="term" value="F:DNA binding"/>
    <property type="evidence" value="ECO:0007669"/>
    <property type="project" value="UniProtKB-KW"/>
</dbReference>
<protein>
    <recommendedName>
        <fullName evidence="5">RNA polymerase sigma-70 region 4 domain-containing protein</fullName>
    </recommendedName>
</protein>
<dbReference type="Pfam" id="PF04545">
    <property type="entry name" value="Sigma70_r4"/>
    <property type="match status" value="1"/>
</dbReference>
<evidence type="ECO:0000256" key="4">
    <source>
        <dbReference type="ARBA" id="ARBA00023163"/>
    </source>
</evidence>
<evidence type="ECO:0000256" key="1">
    <source>
        <dbReference type="ARBA" id="ARBA00023015"/>
    </source>
</evidence>
<dbReference type="EMBL" id="CP030118">
    <property type="protein sequence ID" value="QDL07383.1"/>
    <property type="molecule type" value="Genomic_DNA"/>
</dbReference>
<keyword evidence="4" id="KW-0804">Transcription</keyword>
<keyword evidence="7" id="KW-1185">Reference proteome</keyword>
<dbReference type="GO" id="GO:0006352">
    <property type="term" value="P:DNA-templated transcription initiation"/>
    <property type="evidence" value="ECO:0007669"/>
    <property type="project" value="InterPro"/>
</dbReference>
<dbReference type="Gene3D" id="1.20.140.160">
    <property type="match status" value="1"/>
</dbReference>
<dbReference type="SUPFAM" id="SSF88659">
    <property type="entry name" value="Sigma3 and sigma4 domains of RNA polymerase sigma factors"/>
    <property type="match status" value="2"/>
</dbReference>
<gene>
    <name evidence="6" type="ORF">DP114_05235</name>
</gene>
<dbReference type="InterPro" id="IPR036388">
    <property type="entry name" value="WH-like_DNA-bd_sf"/>
</dbReference>
<dbReference type="InterPro" id="IPR013324">
    <property type="entry name" value="RNA_pol_sigma_r3/r4-like"/>
</dbReference>
<dbReference type="Proteomes" id="UP000503129">
    <property type="component" value="Chromosome"/>
</dbReference>
<evidence type="ECO:0000313" key="6">
    <source>
        <dbReference type="EMBL" id="QDL07383.1"/>
    </source>
</evidence>
<organism evidence="6 7">
    <name type="scientific">Brasilonema sennae CENA114</name>
    <dbReference type="NCBI Taxonomy" id="415709"/>
    <lineage>
        <taxon>Bacteria</taxon>
        <taxon>Bacillati</taxon>
        <taxon>Cyanobacteriota</taxon>
        <taxon>Cyanophyceae</taxon>
        <taxon>Nostocales</taxon>
        <taxon>Scytonemataceae</taxon>
        <taxon>Brasilonema</taxon>
        <taxon>Bromeliae group (in: Brasilonema)</taxon>
    </lineage>
</organism>
<dbReference type="InterPro" id="IPR007630">
    <property type="entry name" value="RNA_pol_sigma70_r4"/>
</dbReference>
<name>A0A856M8A4_9CYAN</name>
<feature type="domain" description="RNA polymerase sigma-70 region 4" evidence="5">
    <location>
        <begin position="437"/>
        <end position="484"/>
    </location>
</feature>
<dbReference type="KEGG" id="bsen:DP114_05235"/>
<dbReference type="PANTHER" id="PTHR30385:SF7">
    <property type="entry name" value="RNA POLYMERASE SIGMA FACTOR FLIA"/>
    <property type="match status" value="1"/>
</dbReference>
<evidence type="ECO:0000256" key="2">
    <source>
        <dbReference type="ARBA" id="ARBA00023082"/>
    </source>
</evidence>
<accession>A0A856M8A4</accession>
<dbReference type="AlphaFoldDB" id="A0A856M8A4"/>
<reference evidence="6 7" key="1">
    <citation type="submission" date="2018-06" db="EMBL/GenBank/DDBJ databases">
        <title>Comparative genomics of Brasilonema spp. strains.</title>
        <authorList>
            <person name="Alvarenga D.O."/>
            <person name="Fiore M.F."/>
            <person name="Varani A.M."/>
        </authorList>
    </citation>
    <scope>NUCLEOTIDE SEQUENCE [LARGE SCALE GENOMIC DNA]</scope>
    <source>
        <strain evidence="6 7">CENA114</strain>
    </source>
</reference>
<proteinExistence type="predicted"/>
<keyword evidence="3" id="KW-0238">DNA-binding</keyword>
<evidence type="ECO:0000313" key="7">
    <source>
        <dbReference type="Proteomes" id="UP000503129"/>
    </source>
</evidence>